<gene>
    <name evidence="3" type="ORF">UFOVP1331_22</name>
    <name evidence="4" type="ORF">UFOVP1442_53</name>
    <name evidence="5" type="ORF">UFOVP1535_60</name>
    <name evidence="2" type="ORF">UFOVP998_37</name>
</gene>
<accession>A0A6J7XE32</accession>
<dbReference type="EMBL" id="LR798380">
    <property type="protein sequence ID" value="CAB5228101.1"/>
    <property type="molecule type" value="Genomic_DNA"/>
</dbReference>
<evidence type="ECO:0000256" key="1">
    <source>
        <dbReference type="SAM" id="MobiDB-lite"/>
    </source>
</evidence>
<evidence type="ECO:0000313" key="4">
    <source>
        <dbReference type="EMBL" id="CAB4213071.1"/>
    </source>
</evidence>
<evidence type="ECO:0000313" key="5">
    <source>
        <dbReference type="EMBL" id="CAB5228101.1"/>
    </source>
</evidence>
<organism evidence="5">
    <name type="scientific">uncultured Caudovirales phage</name>
    <dbReference type="NCBI Taxonomy" id="2100421"/>
    <lineage>
        <taxon>Viruses</taxon>
        <taxon>Duplodnaviria</taxon>
        <taxon>Heunggongvirae</taxon>
        <taxon>Uroviricota</taxon>
        <taxon>Caudoviricetes</taxon>
        <taxon>Peduoviridae</taxon>
        <taxon>Maltschvirus</taxon>
        <taxon>Maltschvirus maltsch</taxon>
    </lineage>
</organism>
<dbReference type="EMBL" id="LR797287">
    <property type="protein sequence ID" value="CAB4199135.1"/>
    <property type="molecule type" value="Genomic_DNA"/>
</dbReference>
<reference evidence="5" key="1">
    <citation type="submission" date="2020-05" db="EMBL/GenBank/DDBJ databases">
        <authorList>
            <person name="Chiriac C."/>
            <person name="Salcher M."/>
            <person name="Ghai R."/>
            <person name="Kavagutti S V."/>
        </authorList>
    </citation>
    <scope>NUCLEOTIDE SEQUENCE</scope>
</reference>
<sequence>MTAGDLMRLLAERHAGDVFVPECKNGPTSAGSGRHRRLDGWALLKTWSPITCIGYEVKVSRSDWLNDDKFTDYLPLCHKLFLVAPKGVVEPAELPLSVGLLEPIGTGSGMRLVTRRKVVRREIPMPAELLVYVLMSRTRIVAPNTCDKTREQRAEALRRWATTGGGLPRAGRPGEREVPPGSCARPSIGATPRSASVLGSDEAKQVLLALTRATTEIDALRARIEAARAIPAAPASEALTA</sequence>
<evidence type="ECO:0000313" key="3">
    <source>
        <dbReference type="EMBL" id="CAB4199135.1"/>
    </source>
</evidence>
<proteinExistence type="predicted"/>
<name>A0A6J7XE32_9CAUD</name>
<dbReference type="EMBL" id="LR797391">
    <property type="protein sequence ID" value="CAB4213071.1"/>
    <property type="molecule type" value="Genomic_DNA"/>
</dbReference>
<dbReference type="EMBL" id="LR796948">
    <property type="protein sequence ID" value="CAB4177422.1"/>
    <property type="molecule type" value="Genomic_DNA"/>
</dbReference>
<evidence type="ECO:0000313" key="2">
    <source>
        <dbReference type="EMBL" id="CAB4177422.1"/>
    </source>
</evidence>
<feature type="region of interest" description="Disordered" evidence="1">
    <location>
        <begin position="163"/>
        <end position="195"/>
    </location>
</feature>
<protein>
    <submittedName>
        <fullName evidence="5">Uncharacterized protein</fullName>
    </submittedName>
</protein>